<dbReference type="InterPro" id="IPR008183">
    <property type="entry name" value="Aldose_1/G6P_1-epimerase"/>
</dbReference>
<dbReference type="AlphaFoldDB" id="A0AA95JDB6"/>
<name>A0AA95JDB6_9BACL</name>
<dbReference type="Gene3D" id="2.70.98.10">
    <property type="match status" value="1"/>
</dbReference>
<dbReference type="InterPro" id="IPR014718">
    <property type="entry name" value="GH-type_carb-bd"/>
</dbReference>
<keyword evidence="2" id="KW-1185">Reference proteome</keyword>
<reference evidence="1" key="1">
    <citation type="submission" date="2023-03" db="EMBL/GenBank/DDBJ databases">
        <title>Andean soil-derived lignocellulolytic bacterial consortium as a source of novel taxa and putative plastic-active enzymes.</title>
        <authorList>
            <person name="Diaz-Garcia L."/>
            <person name="Chuvochina M."/>
            <person name="Feuerriegel G."/>
            <person name="Bunk B."/>
            <person name="Sproer C."/>
            <person name="Streit W.R."/>
            <person name="Rodriguez L.M."/>
            <person name="Overmann J."/>
            <person name="Jimenez D.J."/>
        </authorList>
    </citation>
    <scope>NUCLEOTIDE SEQUENCE</scope>
    <source>
        <strain evidence="1">MAG 2441</strain>
    </source>
</reference>
<proteinExistence type="predicted"/>
<dbReference type="EMBL" id="CP119317">
    <property type="protein sequence ID" value="WEK54802.1"/>
    <property type="molecule type" value="Genomic_DNA"/>
</dbReference>
<dbReference type="Pfam" id="PF01263">
    <property type="entry name" value="Aldose_epim"/>
    <property type="match status" value="1"/>
</dbReference>
<dbReference type="PANTHER" id="PTHR11122">
    <property type="entry name" value="APOSPORY-ASSOCIATED PROTEIN C-RELATED"/>
    <property type="match status" value="1"/>
</dbReference>
<dbReference type="InterPro" id="IPR011013">
    <property type="entry name" value="Gal_mutarotase_sf_dom"/>
</dbReference>
<sequence>MSSQFEIRSYTDTYLLYELSDYATDSKVIICPERGGIVISCQLRGKELLYLDRDTFLNPNANIRGGIPILFPICGQLVNGKYDWNGHTYQMKNHGIARTEAWEVIASSTEEGASLTLSLHSNAETLRAFPFAFGLQFTYRLKDGILTIEQQYHNRSSEEMPMVTGFHPYFATASKDLTYLSDATTMLDYNDQQVKPFNKSFDLTGLVESVALLDADRSEIKFPIGDNQLVHLQYSKQFRYVVLWSVEGKPFVCVEPWTALNEALNDKAELIFIAPEQTLELSLSISLESGV</sequence>
<dbReference type="GO" id="GO:0005975">
    <property type="term" value="P:carbohydrate metabolic process"/>
    <property type="evidence" value="ECO:0007669"/>
    <property type="project" value="InterPro"/>
</dbReference>
<organism evidence="1 2">
    <name type="scientific">Candidatus Cohnella colombiensis</name>
    <dbReference type="NCBI Taxonomy" id="3121368"/>
    <lineage>
        <taxon>Bacteria</taxon>
        <taxon>Bacillati</taxon>
        <taxon>Bacillota</taxon>
        <taxon>Bacilli</taxon>
        <taxon>Bacillales</taxon>
        <taxon>Paenibacillaceae</taxon>
        <taxon>Cohnella</taxon>
    </lineage>
</organism>
<accession>A0AA95JDB6</accession>
<dbReference type="PANTHER" id="PTHR11122:SF13">
    <property type="entry name" value="GLUCOSE-6-PHOSPHATE 1-EPIMERASE"/>
    <property type="match status" value="1"/>
</dbReference>
<dbReference type="GO" id="GO:0016853">
    <property type="term" value="F:isomerase activity"/>
    <property type="evidence" value="ECO:0007669"/>
    <property type="project" value="InterPro"/>
</dbReference>
<evidence type="ECO:0000313" key="2">
    <source>
        <dbReference type="Proteomes" id="UP001178662"/>
    </source>
</evidence>
<dbReference type="Proteomes" id="UP001178662">
    <property type="component" value="Chromosome"/>
</dbReference>
<dbReference type="GO" id="GO:0030246">
    <property type="term" value="F:carbohydrate binding"/>
    <property type="evidence" value="ECO:0007669"/>
    <property type="project" value="InterPro"/>
</dbReference>
<dbReference type="SUPFAM" id="SSF74650">
    <property type="entry name" value="Galactose mutarotase-like"/>
    <property type="match status" value="1"/>
</dbReference>
<protein>
    <submittedName>
        <fullName evidence="1">Aldose epimerase</fullName>
    </submittedName>
</protein>
<evidence type="ECO:0000313" key="1">
    <source>
        <dbReference type="EMBL" id="WEK54802.1"/>
    </source>
</evidence>
<gene>
    <name evidence="1" type="ORF">P0Y55_01610</name>
</gene>